<dbReference type="AlphaFoldDB" id="C5DL73"/>
<dbReference type="GO" id="GO:0031507">
    <property type="term" value="P:heterochromatin formation"/>
    <property type="evidence" value="ECO:0007669"/>
    <property type="project" value="TreeGrafter"/>
</dbReference>
<dbReference type="GO" id="GO:0141221">
    <property type="term" value="F:histone deacetylase activity, hydrolytic mechanism"/>
    <property type="evidence" value="ECO:0007669"/>
    <property type="project" value="UniProtKB-EC"/>
</dbReference>
<evidence type="ECO:0000256" key="3">
    <source>
        <dbReference type="ARBA" id="ARBA00012111"/>
    </source>
</evidence>
<dbReference type="OMA" id="MSRFYTY"/>
<dbReference type="STRING" id="559295.C5DL73"/>
<feature type="domain" description="Histone deacetylase" evidence="10">
    <location>
        <begin position="27"/>
        <end position="399"/>
    </location>
</feature>
<name>C5DL73_LACTC</name>
<dbReference type="InParanoid" id="C5DL73"/>
<evidence type="ECO:0000256" key="5">
    <source>
        <dbReference type="ARBA" id="ARBA00022801"/>
    </source>
</evidence>
<dbReference type="KEGG" id="lth:KLTH0F10582g"/>
<evidence type="ECO:0000256" key="6">
    <source>
        <dbReference type="ARBA" id="ARBA00022853"/>
    </source>
</evidence>
<comment type="subcellular location">
    <subcellularLocation>
        <location evidence="1">Nucleus</location>
    </subcellularLocation>
</comment>
<evidence type="ECO:0000256" key="8">
    <source>
        <dbReference type="ARBA" id="ARBA00023163"/>
    </source>
</evidence>
<dbReference type="RefSeq" id="XP_002554661.1">
    <property type="nucleotide sequence ID" value="XM_002554615.1"/>
</dbReference>
<dbReference type="SUPFAM" id="SSF52768">
    <property type="entry name" value="Arginase/deacetylase"/>
    <property type="match status" value="1"/>
</dbReference>
<dbReference type="GO" id="GO:0010557">
    <property type="term" value="P:positive regulation of macromolecule biosynthetic process"/>
    <property type="evidence" value="ECO:0007669"/>
    <property type="project" value="UniProtKB-ARBA"/>
</dbReference>
<dbReference type="GO" id="GO:0005634">
    <property type="term" value="C:nucleus"/>
    <property type="evidence" value="ECO:0007669"/>
    <property type="project" value="UniProtKB-SubCell"/>
</dbReference>
<sequence length="474" mass="53632">MVYLTISTSPFQSQVSDLLPCNNNSKSSLSFALLNAYGLLKYFDEVVSLPSSSINDLTPFHCKEYLKLVLDPELIKEASSDEVDRGWESLALMAKDWGELQSDEQSFAWFENKKLLYEFYSHALGLEPCSEGESSVQCGELGPSDPGSPQRELLSGYNGGFSETGLDRRVLEKYGLSHDCYLFAYLPLYCQVIAGATLSLVRAACLRHERAISINWDGGRHHASRSRASGFCYINDIALLIQKLRRRGIRRISYIDFDLHHCDGVERAFQHSQSVQTISVHLHEPGFFPGTGSLKEASVGKNVVNIPVQHGMDDTFLNQIVQRVIMPCIRSHNPEVLVIQCGGDGLMGDKYKEWQLTIKGLVNNIMYIVRGFPATNVVMLGGGGYNERLMSRFYTYLTWKVVEFSRGEGLKDPFDCEEDIIPDHEFIESYKDEFYKFWAYDIDGGKGKLLKNENDLDYVMRLAGFYNVRNKEVV</sequence>
<dbReference type="eggNOG" id="KOG1342">
    <property type="taxonomic scope" value="Eukaryota"/>
</dbReference>
<dbReference type="InterPro" id="IPR000286">
    <property type="entry name" value="HDACs"/>
</dbReference>
<evidence type="ECO:0000256" key="2">
    <source>
        <dbReference type="ARBA" id="ARBA00006457"/>
    </source>
</evidence>
<evidence type="ECO:0000256" key="1">
    <source>
        <dbReference type="ARBA" id="ARBA00004123"/>
    </source>
</evidence>
<protein>
    <recommendedName>
        <fullName evidence="3">histone deacetylase</fullName>
        <ecNumber evidence="3">3.5.1.98</ecNumber>
    </recommendedName>
</protein>
<dbReference type="PANTHER" id="PTHR10625:SF14">
    <property type="entry name" value="HISTONE DEACETYLASE 8"/>
    <property type="match status" value="1"/>
</dbReference>
<dbReference type="InterPro" id="IPR037138">
    <property type="entry name" value="His_deacetylse_dom_sf"/>
</dbReference>
<keyword evidence="5" id="KW-0378">Hydrolase</keyword>
<dbReference type="InterPro" id="IPR023696">
    <property type="entry name" value="Ureohydrolase_dom_sf"/>
</dbReference>
<dbReference type="PRINTS" id="PR01270">
    <property type="entry name" value="HDASUPER"/>
</dbReference>
<dbReference type="EMBL" id="CU928170">
    <property type="protein sequence ID" value="CAR24224.1"/>
    <property type="molecule type" value="Genomic_DNA"/>
</dbReference>
<evidence type="ECO:0000256" key="4">
    <source>
        <dbReference type="ARBA" id="ARBA00022491"/>
    </source>
</evidence>
<keyword evidence="6" id="KW-0156">Chromatin regulator</keyword>
<keyword evidence="9" id="KW-0539">Nucleus</keyword>
<dbReference type="PANTHER" id="PTHR10625">
    <property type="entry name" value="HISTONE DEACETYLASE HDAC1-RELATED"/>
    <property type="match status" value="1"/>
</dbReference>
<dbReference type="GO" id="GO:0006355">
    <property type="term" value="P:regulation of DNA-templated transcription"/>
    <property type="evidence" value="ECO:0007669"/>
    <property type="project" value="UniProtKB-ARBA"/>
</dbReference>
<dbReference type="Proteomes" id="UP000002036">
    <property type="component" value="Chromosome F"/>
</dbReference>
<reference evidence="11 12" key="1">
    <citation type="journal article" date="2009" name="Genome Res.">
        <title>Comparative genomics of protoploid Saccharomycetaceae.</title>
        <authorList>
            <consortium name="The Genolevures Consortium"/>
            <person name="Souciet J.-L."/>
            <person name="Dujon B."/>
            <person name="Gaillardin C."/>
            <person name="Johnston M."/>
            <person name="Baret P.V."/>
            <person name="Cliften P."/>
            <person name="Sherman D.J."/>
            <person name="Weissenbach J."/>
            <person name="Westhof E."/>
            <person name="Wincker P."/>
            <person name="Jubin C."/>
            <person name="Poulain J."/>
            <person name="Barbe V."/>
            <person name="Segurens B."/>
            <person name="Artiguenave F."/>
            <person name="Anthouard V."/>
            <person name="Vacherie B."/>
            <person name="Val M.-E."/>
            <person name="Fulton R.S."/>
            <person name="Minx P."/>
            <person name="Wilson R."/>
            <person name="Durrens P."/>
            <person name="Jean G."/>
            <person name="Marck C."/>
            <person name="Martin T."/>
            <person name="Nikolski M."/>
            <person name="Rolland T."/>
            <person name="Seret M.-L."/>
            <person name="Casaregola S."/>
            <person name="Despons L."/>
            <person name="Fairhead C."/>
            <person name="Fischer G."/>
            <person name="Lafontaine I."/>
            <person name="Leh V."/>
            <person name="Lemaire M."/>
            <person name="de Montigny J."/>
            <person name="Neuveglise C."/>
            <person name="Thierry A."/>
            <person name="Blanc-Lenfle I."/>
            <person name="Bleykasten C."/>
            <person name="Diffels J."/>
            <person name="Fritsch E."/>
            <person name="Frangeul L."/>
            <person name="Goeffon A."/>
            <person name="Jauniaux N."/>
            <person name="Kachouri-Lafond R."/>
            <person name="Payen C."/>
            <person name="Potier S."/>
            <person name="Pribylova L."/>
            <person name="Ozanne C."/>
            <person name="Richard G.-F."/>
            <person name="Sacerdot C."/>
            <person name="Straub M.-L."/>
            <person name="Talla E."/>
        </authorList>
    </citation>
    <scope>NUCLEOTIDE SEQUENCE [LARGE SCALE GENOMIC DNA]</scope>
    <source>
        <strain evidence="12">ATCC 56472 / CBS 6340 / NRRL Y-8284</strain>
    </source>
</reference>
<keyword evidence="7" id="KW-0805">Transcription regulation</keyword>
<dbReference type="OrthoDB" id="73273at2759"/>
<accession>C5DL73</accession>
<dbReference type="Gene3D" id="3.40.800.20">
    <property type="entry name" value="Histone deacetylase domain"/>
    <property type="match status" value="1"/>
</dbReference>
<dbReference type="HOGENOM" id="CLU_007727_7_8_1"/>
<keyword evidence="12" id="KW-1185">Reference proteome</keyword>
<organism evidence="11 12">
    <name type="scientific">Lachancea thermotolerans (strain ATCC 56472 / CBS 6340 / NRRL Y-8284)</name>
    <name type="common">Yeast</name>
    <name type="synonym">Kluyveromyces thermotolerans</name>
    <dbReference type="NCBI Taxonomy" id="559295"/>
    <lineage>
        <taxon>Eukaryota</taxon>
        <taxon>Fungi</taxon>
        <taxon>Dikarya</taxon>
        <taxon>Ascomycota</taxon>
        <taxon>Saccharomycotina</taxon>
        <taxon>Saccharomycetes</taxon>
        <taxon>Saccharomycetales</taxon>
        <taxon>Saccharomycetaceae</taxon>
        <taxon>Lachancea</taxon>
    </lineage>
</organism>
<dbReference type="EC" id="3.5.1.98" evidence="3"/>
<dbReference type="InterPro" id="IPR023801">
    <property type="entry name" value="His_deacetylse_dom"/>
</dbReference>
<comment type="similarity">
    <text evidence="2">Belongs to the histone deacetylase family. HD type 1 subfamily.</text>
</comment>
<proteinExistence type="inferred from homology"/>
<evidence type="ECO:0000313" key="12">
    <source>
        <dbReference type="Proteomes" id="UP000002036"/>
    </source>
</evidence>
<evidence type="ECO:0000313" key="11">
    <source>
        <dbReference type="EMBL" id="CAR24224.1"/>
    </source>
</evidence>
<dbReference type="GeneID" id="8292873"/>
<evidence type="ECO:0000256" key="9">
    <source>
        <dbReference type="ARBA" id="ARBA00023242"/>
    </source>
</evidence>
<evidence type="ECO:0000259" key="10">
    <source>
        <dbReference type="Pfam" id="PF00850"/>
    </source>
</evidence>
<gene>
    <name evidence="11" type="ordered locus">KLTH0F10582g</name>
</gene>
<keyword evidence="8" id="KW-0804">Transcription</keyword>
<evidence type="ECO:0000256" key="7">
    <source>
        <dbReference type="ARBA" id="ARBA00023015"/>
    </source>
</evidence>
<dbReference type="FunCoup" id="C5DL73">
    <property type="interactions" value="46"/>
</dbReference>
<keyword evidence="4" id="KW-0678">Repressor</keyword>
<dbReference type="Pfam" id="PF00850">
    <property type="entry name" value="Hist_deacetyl"/>
    <property type="match status" value="1"/>
</dbReference>